<keyword evidence="1" id="KW-0472">Membrane</keyword>
<accession>A0A8H7DNH4</accession>
<keyword evidence="1" id="KW-0812">Transmembrane</keyword>
<sequence length="329" mass="35763">MMQNPLKWSLFALPASLGLFFGLFFGLSYPEIVRKGWPLTTCHVLSSKLDSRYCCEKVCTAGCSVVTIGAPLCSSQISLVNNAFSPSRCASDRSTCPPQIGQVCDGGFHCCSNCCDTCRSCKIKCTGHPLVCTQSCSSSPCRCRCCSSTPQQSCTVSCPSCYSVDLTLRFGSGPTRGKARSAIYHQDFGKDEVSSKQFLDSHPISSSSRCFYNPKNPSQVSFDVSFTPWKWAVVSIFGIVPLFLNLAVLVTILGVIPAYRAINAKLAERRQRDVSETAFLVSNQGPQEVNDISSKEMAVDLEGTHDKGYSNADSDDEVPLLDAKGVHKF</sequence>
<dbReference type="GeneID" id="59372476"/>
<evidence type="ECO:0000313" key="3">
    <source>
        <dbReference type="Proteomes" id="UP000623687"/>
    </source>
</evidence>
<comment type="caution">
    <text evidence="2">The sequence shown here is derived from an EMBL/GenBank/DDBJ whole genome shotgun (WGS) entry which is preliminary data.</text>
</comment>
<dbReference type="EMBL" id="JACETU010000011">
    <property type="protein sequence ID" value="KAF7416370.1"/>
    <property type="molecule type" value="Genomic_DNA"/>
</dbReference>
<dbReference type="Proteomes" id="UP000623687">
    <property type="component" value="Unassembled WGS sequence"/>
</dbReference>
<keyword evidence="3" id="KW-1185">Reference proteome</keyword>
<dbReference type="RefSeq" id="XP_036625917.1">
    <property type="nucleotide sequence ID" value="XM_036772271.1"/>
</dbReference>
<feature type="transmembrane region" description="Helical" evidence="1">
    <location>
        <begin position="229"/>
        <end position="262"/>
    </location>
</feature>
<evidence type="ECO:0000256" key="1">
    <source>
        <dbReference type="SAM" id="Phobius"/>
    </source>
</evidence>
<gene>
    <name evidence="2" type="ORF">PC9H_002635</name>
</gene>
<reference evidence="2" key="1">
    <citation type="submission" date="2019-07" db="EMBL/GenBank/DDBJ databases">
        <authorList>
            <person name="Palmer J.M."/>
        </authorList>
    </citation>
    <scope>NUCLEOTIDE SEQUENCE</scope>
    <source>
        <strain evidence="2">PC9</strain>
    </source>
</reference>
<protein>
    <recommendedName>
        <fullName evidence="4">TNFR-Cys domain-containing protein</fullName>
    </recommendedName>
</protein>
<evidence type="ECO:0000313" key="2">
    <source>
        <dbReference type="EMBL" id="KAF7416370.1"/>
    </source>
</evidence>
<name>A0A8H7DNH4_PLEOS</name>
<dbReference type="OrthoDB" id="3032252at2759"/>
<proteinExistence type="predicted"/>
<dbReference type="VEuPathDB" id="FungiDB:PC9H_002635"/>
<dbReference type="AlphaFoldDB" id="A0A8H7DNH4"/>
<organism evidence="2 3">
    <name type="scientific">Pleurotus ostreatus</name>
    <name type="common">Oyster mushroom</name>
    <name type="synonym">White-rot fungus</name>
    <dbReference type="NCBI Taxonomy" id="5322"/>
    <lineage>
        <taxon>Eukaryota</taxon>
        <taxon>Fungi</taxon>
        <taxon>Dikarya</taxon>
        <taxon>Basidiomycota</taxon>
        <taxon>Agaricomycotina</taxon>
        <taxon>Agaricomycetes</taxon>
        <taxon>Agaricomycetidae</taxon>
        <taxon>Agaricales</taxon>
        <taxon>Pleurotineae</taxon>
        <taxon>Pleurotaceae</taxon>
        <taxon>Pleurotus</taxon>
    </lineage>
</organism>
<keyword evidence="1" id="KW-1133">Transmembrane helix</keyword>
<evidence type="ECO:0008006" key="4">
    <source>
        <dbReference type="Google" id="ProtNLM"/>
    </source>
</evidence>